<organism evidence="1 2">
    <name type="scientific">Plenodomus tracheiphilus IPT5</name>
    <dbReference type="NCBI Taxonomy" id="1408161"/>
    <lineage>
        <taxon>Eukaryota</taxon>
        <taxon>Fungi</taxon>
        <taxon>Dikarya</taxon>
        <taxon>Ascomycota</taxon>
        <taxon>Pezizomycotina</taxon>
        <taxon>Dothideomycetes</taxon>
        <taxon>Pleosporomycetidae</taxon>
        <taxon>Pleosporales</taxon>
        <taxon>Pleosporineae</taxon>
        <taxon>Leptosphaeriaceae</taxon>
        <taxon>Plenodomus</taxon>
    </lineage>
</organism>
<evidence type="ECO:0000313" key="2">
    <source>
        <dbReference type="Proteomes" id="UP000799423"/>
    </source>
</evidence>
<reference evidence="1" key="1">
    <citation type="submission" date="2020-01" db="EMBL/GenBank/DDBJ databases">
        <authorList>
            <consortium name="DOE Joint Genome Institute"/>
            <person name="Haridas S."/>
            <person name="Albert R."/>
            <person name="Binder M."/>
            <person name="Bloem J."/>
            <person name="Labutti K."/>
            <person name="Salamov A."/>
            <person name="Andreopoulos B."/>
            <person name="Baker S.E."/>
            <person name="Barry K."/>
            <person name="Bills G."/>
            <person name="Bluhm B.H."/>
            <person name="Cannon C."/>
            <person name="Castanera R."/>
            <person name="Culley D.E."/>
            <person name="Daum C."/>
            <person name="Ezra D."/>
            <person name="Gonzalez J.B."/>
            <person name="Henrissat B."/>
            <person name="Kuo A."/>
            <person name="Liang C."/>
            <person name="Lipzen A."/>
            <person name="Lutzoni F."/>
            <person name="Magnuson J."/>
            <person name="Mondo S."/>
            <person name="Nolan M."/>
            <person name="Ohm R."/>
            <person name="Pangilinan J."/>
            <person name="Park H.-J."/>
            <person name="Ramirez L."/>
            <person name="Alfaro M."/>
            <person name="Sun H."/>
            <person name="Tritt A."/>
            <person name="Yoshinaga Y."/>
            <person name="Zwiers L.-H."/>
            <person name="Turgeon B.G."/>
            <person name="Goodwin S.B."/>
            <person name="Spatafora J.W."/>
            <person name="Crous P.W."/>
            <person name="Grigoriev I.V."/>
        </authorList>
    </citation>
    <scope>NUCLEOTIDE SEQUENCE</scope>
    <source>
        <strain evidence="1">IPT5</strain>
    </source>
</reference>
<name>A0A6A7BC85_9PLEO</name>
<dbReference type="Proteomes" id="UP000799423">
    <property type="component" value="Unassembled WGS sequence"/>
</dbReference>
<dbReference type="AlphaFoldDB" id="A0A6A7BC85"/>
<gene>
    <name evidence="1" type="ORF">T440DRAFT_57958</name>
</gene>
<keyword evidence="2" id="KW-1185">Reference proteome</keyword>
<protein>
    <submittedName>
        <fullName evidence="1">Uncharacterized protein</fullName>
    </submittedName>
</protein>
<accession>A0A6A7BC85</accession>
<dbReference type="EMBL" id="MU006301">
    <property type="protein sequence ID" value="KAF2851778.1"/>
    <property type="molecule type" value="Genomic_DNA"/>
</dbReference>
<sequence length="191" mass="20737">MVLDRCERMASTRVGVLQGLRTPSHGPVFLHCIGACAPSLVDHWGMLGVPSALFCPEIQGVTVMRSNEVDPKHGEGGSGVSACGRLNHLVEDTLERHKGGVYYEHGASVVDGDTRISRGHWRRRQTVGGDACFNMIVLLRTTRHLSRSTPLGGALGTKLWTDERWYKTSNSFVNDVGKAIGTHAPALGHDQ</sequence>
<proteinExistence type="predicted"/>
<evidence type="ECO:0000313" key="1">
    <source>
        <dbReference type="EMBL" id="KAF2851778.1"/>
    </source>
</evidence>